<evidence type="ECO:0000313" key="1">
    <source>
        <dbReference type="EMBL" id="GAG67497.1"/>
    </source>
</evidence>
<sequence>VFMLNWTVGIPRPSGFWNLSTQAATFLSILIL</sequence>
<accession>X1AC47</accession>
<proteinExistence type="predicted"/>
<gene>
    <name evidence="1" type="ORF">S01H4_12813</name>
</gene>
<dbReference type="AlphaFoldDB" id="X1AC47"/>
<name>X1AC47_9ZZZZ</name>
<reference evidence="1" key="1">
    <citation type="journal article" date="2014" name="Front. Microbiol.">
        <title>High frequency of phylogenetically diverse reductive dehalogenase-homologous genes in deep subseafloor sedimentary metagenomes.</title>
        <authorList>
            <person name="Kawai M."/>
            <person name="Futagami T."/>
            <person name="Toyoda A."/>
            <person name="Takaki Y."/>
            <person name="Nishi S."/>
            <person name="Hori S."/>
            <person name="Arai W."/>
            <person name="Tsubouchi T."/>
            <person name="Morono Y."/>
            <person name="Uchiyama I."/>
            <person name="Ito T."/>
            <person name="Fujiyama A."/>
            <person name="Inagaki F."/>
            <person name="Takami H."/>
        </authorList>
    </citation>
    <scope>NUCLEOTIDE SEQUENCE</scope>
    <source>
        <strain evidence="1">Expedition CK06-06</strain>
    </source>
</reference>
<feature type="non-terminal residue" evidence="1">
    <location>
        <position position="1"/>
    </location>
</feature>
<organism evidence="1">
    <name type="scientific">marine sediment metagenome</name>
    <dbReference type="NCBI Taxonomy" id="412755"/>
    <lineage>
        <taxon>unclassified sequences</taxon>
        <taxon>metagenomes</taxon>
        <taxon>ecological metagenomes</taxon>
    </lineage>
</organism>
<comment type="caution">
    <text evidence="1">The sequence shown here is derived from an EMBL/GenBank/DDBJ whole genome shotgun (WGS) entry which is preliminary data.</text>
</comment>
<protein>
    <submittedName>
        <fullName evidence="1">Uncharacterized protein</fullName>
    </submittedName>
</protein>
<dbReference type="EMBL" id="BART01005557">
    <property type="protein sequence ID" value="GAG67497.1"/>
    <property type="molecule type" value="Genomic_DNA"/>
</dbReference>